<feature type="compositionally biased region" description="Basic and acidic residues" evidence="1">
    <location>
        <begin position="277"/>
        <end position="333"/>
    </location>
</feature>
<protein>
    <submittedName>
        <fullName evidence="3">Uncharacterized protein</fullName>
    </submittedName>
</protein>
<feature type="compositionally biased region" description="Basic and acidic residues" evidence="1">
    <location>
        <begin position="430"/>
        <end position="453"/>
    </location>
</feature>
<gene>
    <name evidence="3" type="ORF">ABMA28_012768</name>
</gene>
<keyword evidence="2" id="KW-0732">Signal</keyword>
<feature type="region of interest" description="Disordered" evidence="1">
    <location>
        <begin position="186"/>
        <end position="564"/>
    </location>
</feature>
<feature type="compositionally biased region" description="Acidic residues" evidence="1">
    <location>
        <begin position="201"/>
        <end position="210"/>
    </location>
</feature>
<evidence type="ECO:0000313" key="3">
    <source>
        <dbReference type="EMBL" id="KAL0809144.1"/>
    </source>
</evidence>
<sequence>MRSALVTFLIVIYHAAQLPCRSVTRGAPPYPPSPSSQEDLEAIIARNREITELLLPLLEANLGAKKLNQNKHNELLKVFPYRNKEPVVEFLPFTKSKSRDRNTPLALILASELTSRKGKKGRKVHAQKAFLIHNDKTSTEEDYDAEINQEPAANKNYEEKNTIEDIEYNKSIEMEVDENKRTAEINDFSSDESDQDKNTEEVNDSEESYDIDIRRKAQEKSKVKKKYLTKETQEESSEGIDEKVLKENNRQLNRGYSNVLLVKNNSGEYDDIQSSEKSADVEIKYHKKLEKDDRFDSQSAEKSEYQKTSSERSHENYVDSKEDNNEPKHEIKQNDPSSDIENFKVSRELVVIDVSKEHDEHSRPTKNSEFHQNNGRDKTSSEEKYKNKSDEKYKSKEENDVSESFGSAIKYDEENNSKQPSDGSISNMSDENKTSKDQDEKQIKNEDYDHITNENDVSDPDQYDYLDVSDYHENVEHKSREELYDEAVEKNTKEENDKVSYEDVRDKANDNFTDVEGDNRSEENYGGKDTEYVETENDLKDRTFDETSEDDTLTVDNDSYIDSSIDNSANDYISVVSRKASNEDDSKNQATFSQEIADKYAEDSKYTVEDDHFLVKSSGELAKFNAHSVEGLIEVLQQDDVDKCEEEDIEIKPGKMHLDDHPYEVNKSYKLSFKFNK</sequence>
<evidence type="ECO:0000313" key="4">
    <source>
        <dbReference type="Proteomes" id="UP001549921"/>
    </source>
</evidence>
<dbReference type="AlphaFoldDB" id="A0ABD0S759"/>
<proteinExistence type="predicted"/>
<organism evidence="3 4">
    <name type="scientific">Loxostege sticticalis</name>
    <name type="common">Beet webworm moth</name>
    <dbReference type="NCBI Taxonomy" id="481309"/>
    <lineage>
        <taxon>Eukaryota</taxon>
        <taxon>Metazoa</taxon>
        <taxon>Ecdysozoa</taxon>
        <taxon>Arthropoda</taxon>
        <taxon>Hexapoda</taxon>
        <taxon>Insecta</taxon>
        <taxon>Pterygota</taxon>
        <taxon>Neoptera</taxon>
        <taxon>Endopterygota</taxon>
        <taxon>Lepidoptera</taxon>
        <taxon>Glossata</taxon>
        <taxon>Ditrysia</taxon>
        <taxon>Pyraloidea</taxon>
        <taxon>Crambidae</taxon>
        <taxon>Pyraustinae</taxon>
        <taxon>Loxostege</taxon>
    </lineage>
</organism>
<evidence type="ECO:0000256" key="2">
    <source>
        <dbReference type="SAM" id="SignalP"/>
    </source>
</evidence>
<dbReference type="Proteomes" id="UP001549921">
    <property type="component" value="Unassembled WGS sequence"/>
</dbReference>
<feature type="compositionally biased region" description="Basic and acidic residues" evidence="1">
    <location>
        <begin position="240"/>
        <end position="249"/>
    </location>
</feature>
<accession>A0ABD0S759</accession>
<evidence type="ECO:0000256" key="1">
    <source>
        <dbReference type="SAM" id="MobiDB-lite"/>
    </source>
</evidence>
<feature type="compositionally biased region" description="Basic and acidic residues" evidence="1">
    <location>
        <begin position="517"/>
        <end position="545"/>
    </location>
</feature>
<feature type="chain" id="PRO_5044868794" evidence="2">
    <location>
        <begin position="18"/>
        <end position="677"/>
    </location>
</feature>
<name>A0ABD0S759_LOXSC</name>
<feature type="signal peptide" evidence="2">
    <location>
        <begin position="1"/>
        <end position="17"/>
    </location>
</feature>
<feature type="compositionally biased region" description="Basic and acidic residues" evidence="1">
    <location>
        <begin position="354"/>
        <end position="399"/>
    </location>
</feature>
<feature type="compositionally biased region" description="Basic and acidic residues" evidence="1">
    <location>
        <begin position="469"/>
        <end position="509"/>
    </location>
</feature>
<comment type="caution">
    <text evidence="3">The sequence shown here is derived from an EMBL/GenBank/DDBJ whole genome shotgun (WGS) entry which is preliminary data.</text>
</comment>
<reference evidence="3 4" key="1">
    <citation type="submission" date="2024-06" db="EMBL/GenBank/DDBJ databases">
        <title>A chromosome-level genome assembly of beet webworm, Loxostege sticticalis.</title>
        <authorList>
            <person name="Zhang Y."/>
        </authorList>
    </citation>
    <scope>NUCLEOTIDE SEQUENCE [LARGE SCALE GENOMIC DNA]</scope>
    <source>
        <strain evidence="3">AQ028</strain>
        <tissue evidence="3">Male pupae</tissue>
    </source>
</reference>
<feature type="compositionally biased region" description="Basic and acidic residues" evidence="1">
    <location>
        <begin position="211"/>
        <end position="221"/>
    </location>
</feature>
<feature type="compositionally biased region" description="Polar residues" evidence="1">
    <location>
        <begin position="417"/>
        <end position="429"/>
    </location>
</feature>
<dbReference type="EMBL" id="JBEDNZ010000030">
    <property type="protein sequence ID" value="KAL0809144.1"/>
    <property type="molecule type" value="Genomic_DNA"/>
</dbReference>